<evidence type="ECO:0000313" key="3">
    <source>
        <dbReference type="Proteomes" id="UP000270261"/>
    </source>
</evidence>
<feature type="compositionally biased region" description="Polar residues" evidence="1">
    <location>
        <begin position="17"/>
        <end position="39"/>
    </location>
</feature>
<evidence type="ECO:0000313" key="2">
    <source>
        <dbReference type="EMBL" id="RRN43593.1"/>
    </source>
</evidence>
<name>A0A426FLL8_9BURK</name>
<dbReference type="RefSeq" id="WP_125095798.1">
    <property type="nucleotide sequence ID" value="NZ_RRUE01000002.1"/>
</dbReference>
<dbReference type="InterPro" id="IPR009858">
    <property type="entry name" value="DUF1415"/>
</dbReference>
<protein>
    <submittedName>
        <fullName evidence="2">DUF1415 domain-containing protein</fullName>
    </submittedName>
</protein>
<comment type="caution">
    <text evidence="2">The sequence shown here is derived from an EMBL/GenBank/DDBJ whole genome shotgun (WGS) entry which is preliminary data.</text>
</comment>
<feature type="region of interest" description="Disordered" evidence="1">
    <location>
        <begin position="215"/>
        <end position="254"/>
    </location>
</feature>
<organism evidence="2 3">
    <name type="scientific">Lautropia dentalis</name>
    <dbReference type="NCBI Taxonomy" id="2490857"/>
    <lineage>
        <taxon>Bacteria</taxon>
        <taxon>Pseudomonadati</taxon>
        <taxon>Pseudomonadota</taxon>
        <taxon>Betaproteobacteria</taxon>
        <taxon>Burkholderiales</taxon>
        <taxon>Burkholderiaceae</taxon>
        <taxon>Lautropia</taxon>
    </lineage>
</organism>
<evidence type="ECO:0000256" key="1">
    <source>
        <dbReference type="SAM" id="MobiDB-lite"/>
    </source>
</evidence>
<sequence length="254" mass="27714">MNHPPSGCPFHHGADQPSPTAAGNAPATSSNIPATTARQRPTDEAILNATRTWVQKAVIGLNLCPFANATVKKQRLRIQVSHATEPLALLDELRAELKRLLDTDETKLETTLLVCPDTLADFLDFNDFLDTADALLDELDLHGTFQIASFHPHYQFAGSSADDIENATNQSPWPTLHLLRETSIDRAVAAWGDDTDRIYENNMAHLRAMGPDGWRQLKNQWQPDAGTDADPADTPPPNPTPAARHPPAASGALR</sequence>
<gene>
    <name evidence="2" type="ORF">EHV23_09130</name>
</gene>
<proteinExistence type="predicted"/>
<dbReference type="OrthoDB" id="277390at2"/>
<dbReference type="EMBL" id="RRUE01000002">
    <property type="protein sequence ID" value="RRN43593.1"/>
    <property type="molecule type" value="Genomic_DNA"/>
</dbReference>
<dbReference type="Pfam" id="PF07209">
    <property type="entry name" value="DUF1415"/>
    <property type="match status" value="1"/>
</dbReference>
<accession>A0A426FLL8</accession>
<dbReference type="Proteomes" id="UP000270261">
    <property type="component" value="Unassembled WGS sequence"/>
</dbReference>
<dbReference type="AlphaFoldDB" id="A0A426FLL8"/>
<feature type="compositionally biased region" description="Low complexity" evidence="1">
    <location>
        <begin position="241"/>
        <end position="254"/>
    </location>
</feature>
<reference evidence="2 3" key="1">
    <citation type="submission" date="2018-11" db="EMBL/GenBank/DDBJ databases">
        <title>Genome sequencing of Lautropia sp. KCOM 2505 (= ChDC F240).</title>
        <authorList>
            <person name="Kook J.-K."/>
            <person name="Park S.-N."/>
            <person name="Lim Y.K."/>
        </authorList>
    </citation>
    <scope>NUCLEOTIDE SEQUENCE [LARGE SCALE GENOMIC DNA]</scope>
    <source>
        <strain evidence="2 3">KCOM 2505</strain>
    </source>
</reference>
<feature type="region of interest" description="Disordered" evidence="1">
    <location>
        <begin position="1"/>
        <end position="40"/>
    </location>
</feature>
<keyword evidence="3" id="KW-1185">Reference proteome</keyword>